<dbReference type="Pfam" id="PF00672">
    <property type="entry name" value="HAMP"/>
    <property type="match status" value="1"/>
</dbReference>
<evidence type="ECO:0000256" key="4">
    <source>
        <dbReference type="ARBA" id="ARBA00022553"/>
    </source>
</evidence>
<dbReference type="InterPro" id="IPR003594">
    <property type="entry name" value="HATPase_dom"/>
</dbReference>
<dbReference type="Pfam" id="PF02518">
    <property type="entry name" value="HATPase_c"/>
    <property type="match status" value="1"/>
</dbReference>
<dbReference type="Gene3D" id="1.10.287.130">
    <property type="match status" value="1"/>
</dbReference>
<comment type="catalytic activity">
    <reaction evidence="1">
        <text>ATP + protein L-histidine = ADP + protein N-phospho-L-histidine.</text>
        <dbReference type="EC" id="2.7.13.3"/>
    </reaction>
</comment>
<gene>
    <name evidence="14" type="ORF">OG517_00985</name>
</gene>
<keyword evidence="4" id="KW-0597">Phosphoprotein</keyword>
<dbReference type="PANTHER" id="PTHR45436:SF5">
    <property type="entry name" value="SENSOR HISTIDINE KINASE TRCS"/>
    <property type="match status" value="1"/>
</dbReference>
<dbReference type="GO" id="GO:0016301">
    <property type="term" value="F:kinase activity"/>
    <property type="evidence" value="ECO:0007669"/>
    <property type="project" value="UniProtKB-KW"/>
</dbReference>
<keyword evidence="6 11" id="KW-0812">Transmembrane</keyword>
<dbReference type="SUPFAM" id="SSF55874">
    <property type="entry name" value="ATPase domain of HSP90 chaperone/DNA topoisomerase II/histidine kinase"/>
    <property type="match status" value="1"/>
</dbReference>
<dbReference type="InterPro" id="IPR003661">
    <property type="entry name" value="HisK_dim/P_dom"/>
</dbReference>
<dbReference type="SUPFAM" id="SSF158472">
    <property type="entry name" value="HAMP domain-like"/>
    <property type="match status" value="1"/>
</dbReference>
<evidence type="ECO:0000256" key="6">
    <source>
        <dbReference type="ARBA" id="ARBA00022692"/>
    </source>
</evidence>
<proteinExistence type="predicted"/>
<keyword evidence="8 11" id="KW-1133">Transmembrane helix</keyword>
<dbReference type="EC" id="2.7.13.3" evidence="3"/>
<keyword evidence="15" id="KW-1185">Reference proteome</keyword>
<dbReference type="InterPro" id="IPR036097">
    <property type="entry name" value="HisK_dim/P_sf"/>
</dbReference>
<evidence type="ECO:0000256" key="8">
    <source>
        <dbReference type="ARBA" id="ARBA00022989"/>
    </source>
</evidence>
<evidence type="ECO:0000256" key="9">
    <source>
        <dbReference type="ARBA" id="ARBA00023012"/>
    </source>
</evidence>
<comment type="subcellular location">
    <subcellularLocation>
        <location evidence="2">Cell membrane</location>
    </subcellularLocation>
</comment>
<organism evidence="14 15">
    <name type="scientific">Streptomyces virginiae</name>
    <name type="common">Streptomyces cinnamonensis</name>
    <dbReference type="NCBI Taxonomy" id="1961"/>
    <lineage>
        <taxon>Bacteria</taxon>
        <taxon>Bacillati</taxon>
        <taxon>Actinomycetota</taxon>
        <taxon>Actinomycetes</taxon>
        <taxon>Kitasatosporales</taxon>
        <taxon>Streptomycetaceae</taxon>
        <taxon>Streptomyces</taxon>
    </lineage>
</organism>
<dbReference type="Gene3D" id="6.10.340.10">
    <property type="match status" value="1"/>
</dbReference>
<dbReference type="EMBL" id="CP108090">
    <property type="protein sequence ID" value="WUQ10140.1"/>
    <property type="molecule type" value="Genomic_DNA"/>
</dbReference>
<dbReference type="PROSITE" id="PS50109">
    <property type="entry name" value="HIS_KIN"/>
    <property type="match status" value="1"/>
</dbReference>
<name>A0ABZ1T3X7_STRVG</name>
<sequence>MHRRLLVIVCALVAGLIVALSVPLVRATADRTIQTSFTGRVQDSAWFADMAATALETGRTARLQAAADRYTGLYDSQVAVVDADRKTTVVAPRPIDLEEPAVRSALLQALADRPPERPSVVWPWDDRPFIHADAIKRDGHILGAVLIISPTDRARSEVADYLTLVILGSLTALAIVLIAVAAPVVRWVLRPVHELDRATHEVALGRLKTHVSDRAGAPELRRLANSFNAMADSMHASQEQQRAFVAQASHQLRNPLTALRLRVENLEDFVNDPQGLHELHSAVEEADRFGQMLDGLLRMARAEASEAERTPVDVSAVVAHRTDAWRAAFDAEGVPLTTRIPDGISALSLPECLDQTLDTLLDNALKFGDGSPVDIRVTHAPATPTVDTAGPPHGRTADKEHGMVEVTVQDQGSGLTTEELAQAGGRFWRSTRHQNIPGTGLGLALTRILVEAGGGELHLAAAQPHGLIATVRLPAAPQPRDPPAPAVIP</sequence>
<dbReference type="Proteomes" id="UP001432039">
    <property type="component" value="Chromosome"/>
</dbReference>
<dbReference type="SUPFAM" id="SSF47384">
    <property type="entry name" value="Homodimeric domain of signal transducing histidine kinase"/>
    <property type="match status" value="1"/>
</dbReference>
<dbReference type="Pfam" id="PF00512">
    <property type="entry name" value="HisKA"/>
    <property type="match status" value="1"/>
</dbReference>
<dbReference type="InterPro" id="IPR004358">
    <property type="entry name" value="Sig_transdc_His_kin-like_C"/>
</dbReference>
<feature type="domain" description="Histidine kinase" evidence="12">
    <location>
        <begin position="247"/>
        <end position="477"/>
    </location>
</feature>
<evidence type="ECO:0000256" key="1">
    <source>
        <dbReference type="ARBA" id="ARBA00000085"/>
    </source>
</evidence>
<evidence type="ECO:0000256" key="10">
    <source>
        <dbReference type="ARBA" id="ARBA00023136"/>
    </source>
</evidence>
<keyword evidence="9" id="KW-0902">Two-component regulatory system</keyword>
<dbReference type="InterPro" id="IPR050428">
    <property type="entry name" value="TCS_sensor_his_kinase"/>
</dbReference>
<dbReference type="InterPro" id="IPR003660">
    <property type="entry name" value="HAMP_dom"/>
</dbReference>
<evidence type="ECO:0000313" key="14">
    <source>
        <dbReference type="EMBL" id="WUQ10140.1"/>
    </source>
</evidence>
<dbReference type="SMART" id="SM00387">
    <property type="entry name" value="HATPase_c"/>
    <property type="match status" value="1"/>
</dbReference>
<dbReference type="PROSITE" id="PS50885">
    <property type="entry name" value="HAMP"/>
    <property type="match status" value="1"/>
</dbReference>
<dbReference type="RefSeq" id="WP_328959703.1">
    <property type="nucleotide sequence ID" value="NZ_CP108090.1"/>
</dbReference>
<evidence type="ECO:0000256" key="5">
    <source>
        <dbReference type="ARBA" id="ARBA00022679"/>
    </source>
</evidence>
<dbReference type="Gene3D" id="3.30.565.10">
    <property type="entry name" value="Histidine kinase-like ATPase, C-terminal domain"/>
    <property type="match status" value="1"/>
</dbReference>
<feature type="transmembrane region" description="Helical" evidence="11">
    <location>
        <begin position="161"/>
        <end position="189"/>
    </location>
</feature>
<keyword evidence="10 11" id="KW-0472">Membrane</keyword>
<evidence type="ECO:0000259" key="13">
    <source>
        <dbReference type="PROSITE" id="PS50885"/>
    </source>
</evidence>
<reference evidence="14" key="1">
    <citation type="submission" date="2022-10" db="EMBL/GenBank/DDBJ databases">
        <title>The complete genomes of actinobacterial strains from the NBC collection.</title>
        <authorList>
            <person name="Joergensen T.S."/>
            <person name="Alvarez Arevalo M."/>
            <person name="Sterndorff E.B."/>
            <person name="Faurdal D."/>
            <person name="Vuksanovic O."/>
            <person name="Mourched A.-S."/>
            <person name="Charusanti P."/>
            <person name="Shaw S."/>
            <person name="Blin K."/>
            <person name="Weber T."/>
        </authorList>
    </citation>
    <scope>NUCLEOTIDE SEQUENCE</scope>
    <source>
        <strain evidence="14">NBC_00248</strain>
    </source>
</reference>
<evidence type="ECO:0000313" key="15">
    <source>
        <dbReference type="Proteomes" id="UP001432039"/>
    </source>
</evidence>
<evidence type="ECO:0000256" key="7">
    <source>
        <dbReference type="ARBA" id="ARBA00022777"/>
    </source>
</evidence>
<dbReference type="CDD" id="cd06225">
    <property type="entry name" value="HAMP"/>
    <property type="match status" value="1"/>
</dbReference>
<evidence type="ECO:0000256" key="3">
    <source>
        <dbReference type="ARBA" id="ARBA00012438"/>
    </source>
</evidence>
<dbReference type="InterPro" id="IPR036890">
    <property type="entry name" value="HATPase_C_sf"/>
</dbReference>
<evidence type="ECO:0000256" key="11">
    <source>
        <dbReference type="SAM" id="Phobius"/>
    </source>
</evidence>
<feature type="domain" description="HAMP" evidence="13">
    <location>
        <begin position="186"/>
        <end position="239"/>
    </location>
</feature>
<evidence type="ECO:0000256" key="2">
    <source>
        <dbReference type="ARBA" id="ARBA00004236"/>
    </source>
</evidence>
<evidence type="ECO:0000259" key="12">
    <source>
        <dbReference type="PROSITE" id="PS50109"/>
    </source>
</evidence>
<dbReference type="SMART" id="SM00388">
    <property type="entry name" value="HisKA"/>
    <property type="match status" value="1"/>
</dbReference>
<dbReference type="CDD" id="cd00082">
    <property type="entry name" value="HisKA"/>
    <property type="match status" value="1"/>
</dbReference>
<dbReference type="PANTHER" id="PTHR45436">
    <property type="entry name" value="SENSOR HISTIDINE KINASE YKOH"/>
    <property type="match status" value="1"/>
</dbReference>
<keyword evidence="7 14" id="KW-0418">Kinase</keyword>
<dbReference type="PRINTS" id="PR00344">
    <property type="entry name" value="BCTRLSENSOR"/>
</dbReference>
<protein>
    <recommendedName>
        <fullName evidence="3">histidine kinase</fullName>
        <ecNumber evidence="3">2.7.13.3</ecNumber>
    </recommendedName>
</protein>
<dbReference type="SMART" id="SM00304">
    <property type="entry name" value="HAMP"/>
    <property type="match status" value="1"/>
</dbReference>
<keyword evidence="5" id="KW-0808">Transferase</keyword>
<accession>A0ABZ1T3X7</accession>
<dbReference type="InterPro" id="IPR005467">
    <property type="entry name" value="His_kinase_dom"/>
</dbReference>